<organism evidence="14 15">
    <name type="scientific">Prymnesium parvum</name>
    <name type="common">Toxic golden alga</name>
    <dbReference type="NCBI Taxonomy" id="97485"/>
    <lineage>
        <taxon>Eukaryota</taxon>
        <taxon>Haptista</taxon>
        <taxon>Haptophyta</taxon>
        <taxon>Prymnesiophyceae</taxon>
        <taxon>Prymnesiales</taxon>
        <taxon>Prymnesiaceae</taxon>
        <taxon>Prymnesium</taxon>
    </lineage>
</organism>
<proteinExistence type="inferred from homology"/>
<dbReference type="Pfam" id="PF00270">
    <property type="entry name" value="DEAD"/>
    <property type="match status" value="1"/>
</dbReference>
<feature type="region of interest" description="Disordered" evidence="10">
    <location>
        <begin position="23"/>
        <end position="63"/>
    </location>
</feature>
<comment type="catalytic activity">
    <reaction evidence="8 9">
        <text>Couples ATP hydrolysis with the unwinding of duplex DNA by translocating in the 3'-5' direction.</text>
        <dbReference type="EC" id="5.6.2.4"/>
    </reaction>
</comment>
<dbReference type="PROSITE" id="PS51194">
    <property type="entry name" value="HELICASE_CTER"/>
    <property type="match status" value="1"/>
</dbReference>
<dbReference type="SMART" id="SM00487">
    <property type="entry name" value="DEXDc"/>
    <property type="match status" value="1"/>
</dbReference>
<dbReference type="GO" id="GO:0009378">
    <property type="term" value="F:four-way junction helicase activity"/>
    <property type="evidence" value="ECO:0007669"/>
    <property type="project" value="TreeGrafter"/>
</dbReference>
<dbReference type="InterPro" id="IPR032284">
    <property type="entry name" value="RecQ_Zn-bd"/>
</dbReference>
<dbReference type="InterPro" id="IPR004589">
    <property type="entry name" value="DNA_helicase_ATP-dep_RecQ"/>
</dbReference>
<keyword evidence="3 9" id="KW-0378">Hydrolase</keyword>
<dbReference type="GO" id="GO:0016787">
    <property type="term" value="F:hydrolase activity"/>
    <property type="evidence" value="ECO:0007669"/>
    <property type="project" value="UniProtKB-KW"/>
</dbReference>
<evidence type="ECO:0000259" key="12">
    <source>
        <dbReference type="PROSITE" id="PS51192"/>
    </source>
</evidence>
<evidence type="ECO:0000256" key="9">
    <source>
        <dbReference type="RuleBase" id="RU364117"/>
    </source>
</evidence>
<dbReference type="PANTHER" id="PTHR13710">
    <property type="entry name" value="DNA HELICASE RECQ FAMILY MEMBER"/>
    <property type="match status" value="1"/>
</dbReference>
<comment type="subcellular location">
    <subcellularLocation>
        <location evidence="9">Nucleus</location>
    </subcellularLocation>
</comment>
<keyword evidence="7" id="KW-0413">Isomerase</keyword>
<evidence type="ECO:0000259" key="13">
    <source>
        <dbReference type="PROSITE" id="PS51194"/>
    </source>
</evidence>
<keyword evidence="4 9" id="KW-0347">Helicase</keyword>
<dbReference type="Gene3D" id="3.40.50.300">
    <property type="entry name" value="P-loop containing nucleotide triphosphate hydrolases"/>
    <property type="match status" value="2"/>
</dbReference>
<evidence type="ECO:0000313" key="14">
    <source>
        <dbReference type="EMBL" id="KAL1520773.1"/>
    </source>
</evidence>
<evidence type="ECO:0000256" key="8">
    <source>
        <dbReference type="ARBA" id="ARBA00034617"/>
    </source>
</evidence>
<protein>
    <recommendedName>
        <fullName evidence="9">ATP-dependent DNA helicase</fullName>
        <ecNumber evidence="9">5.6.2.4</ecNumber>
    </recommendedName>
</protein>
<comment type="catalytic activity">
    <reaction evidence="9">
        <text>ATP + H2O = ADP + phosphate + H(+)</text>
        <dbReference type="Rhea" id="RHEA:13065"/>
        <dbReference type="ChEBI" id="CHEBI:15377"/>
        <dbReference type="ChEBI" id="CHEBI:15378"/>
        <dbReference type="ChEBI" id="CHEBI:30616"/>
        <dbReference type="ChEBI" id="CHEBI:43474"/>
        <dbReference type="ChEBI" id="CHEBI:456216"/>
    </reaction>
</comment>
<reference evidence="14 15" key="1">
    <citation type="journal article" date="2024" name="Science">
        <title>Giant polyketide synthase enzymes in the biosynthesis of giant marine polyether toxins.</title>
        <authorList>
            <person name="Fallon T.R."/>
            <person name="Shende V.V."/>
            <person name="Wierzbicki I.H."/>
            <person name="Pendleton A.L."/>
            <person name="Watervoot N.F."/>
            <person name="Auber R.P."/>
            <person name="Gonzalez D.J."/>
            <person name="Wisecaver J.H."/>
            <person name="Moore B.S."/>
        </authorList>
    </citation>
    <scope>NUCLEOTIDE SEQUENCE [LARGE SCALE GENOMIC DNA]</scope>
    <source>
        <strain evidence="14 15">12B1</strain>
    </source>
</reference>
<feature type="domain" description="Helicase ATP-binding" evidence="12">
    <location>
        <begin position="94"/>
        <end position="270"/>
    </location>
</feature>
<evidence type="ECO:0000256" key="4">
    <source>
        <dbReference type="ARBA" id="ARBA00022806"/>
    </source>
</evidence>
<dbReference type="InterPro" id="IPR002121">
    <property type="entry name" value="HRDC_dom"/>
</dbReference>
<dbReference type="GO" id="GO:0005524">
    <property type="term" value="F:ATP binding"/>
    <property type="evidence" value="ECO:0007669"/>
    <property type="project" value="UniProtKB-KW"/>
</dbReference>
<evidence type="ECO:0000256" key="5">
    <source>
        <dbReference type="ARBA" id="ARBA00022840"/>
    </source>
</evidence>
<dbReference type="Proteomes" id="UP001515480">
    <property type="component" value="Unassembled WGS sequence"/>
</dbReference>
<dbReference type="GO" id="GO:0000724">
    <property type="term" value="P:double-strand break repair via homologous recombination"/>
    <property type="evidence" value="ECO:0007669"/>
    <property type="project" value="TreeGrafter"/>
</dbReference>
<dbReference type="GO" id="GO:0005634">
    <property type="term" value="C:nucleus"/>
    <property type="evidence" value="ECO:0007669"/>
    <property type="project" value="UniProtKB-SubCell"/>
</dbReference>
<dbReference type="Pfam" id="PF00271">
    <property type="entry name" value="Helicase_C"/>
    <property type="match status" value="1"/>
</dbReference>
<evidence type="ECO:0000256" key="2">
    <source>
        <dbReference type="ARBA" id="ARBA00022741"/>
    </source>
</evidence>
<dbReference type="InterPro" id="IPR044876">
    <property type="entry name" value="HRDC_dom_sf"/>
</dbReference>
<comment type="caution">
    <text evidence="14">The sequence shown here is derived from an EMBL/GenBank/DDBJ whole genome shotgun (WGS) entry which is preliminary data.</text>
</comment>
<dbReference type="Gene3D" id="1.10.10.10">
    <property type="entry name" value="Winged helix-like DNA-binding domain superfamily/Winged helix DNA-binding domain"/>
    <property type="match status" value="1"/>
</dbReference>
<dbReference type="EMBL" id="JBGBPQ010000008">
    <property type="protein sequence ID" value="KAL1520773.1"/>
    <property type="molecule type" value="Genomic_DNA"/>
</dbReference>
<sequence length="923" mass="99609">MESIDDDALASLDIEALVAASKSSTTSAIPGQSEHAFSQSSQGEAQPAPPAPQSIGLTPQGRVRSIPTAPATLQAALFRYFGHDGFREGQEGVISAAMCGKDSAVFWATGRGKSICYQLPALMTGRVVVVVSPLISLMADQVNKINNTVGGGERRVAAFLGSAQSDSSIEAQALDGQFLLVYLSPEKLASSGGMVLDRLAALEARGKLLMFAIDEAHCVSEWGHDFRPEYRRLGVLRERLPSVPIMALTATAVPHVQEDILSSLALRSPHVTRSTSYRSNLTLRCRGKEGAGRDLQEIASMLRGKPRSTIIYAPTKGEVERIHTYLKQQGINVGFYHGGCGTDERERYHLAFLSDSVPVMVATVAFGMGIDKPDIRQIIHYGAPKTVEEYYQQIGRAGRDGASAKCTMFANDADFAKYSSDFYVGNLSVKAKQSVLASTEKLRGYAKDTTGCRWALLLSLLGESDWVRAARSCGLCDNCVAAKTHKGDLQRDFSAEATALLSAVQLQNGKAWSHIEKALDISALRPRRSKAILKDLLPALETAGLVNRTSRSHAYGSYDVYVLTAAGAAMLRAPCTPLWLPVPPSLREEERAATEAAESRRSEVKSFVQKLAARSGVHLAAVPEAEFEPSAEKTPVTNALLHWSRVLSSLRERGNEAKAAALEELQNALFEWRQQEAARLRMAPASVIADHVLLQVAYVRPSSVDALMAAGARLTAAGAAHIIQLLAAWAARHPEFGAAAAAAGGAGGGASVEERLVLPKGEVERPAWKLAVPPKGKKTPAWFVSCERFRQGEVKAIEKIAMQQESGKPVLTSTIVKHLLTACTHGHAVDLDRLSRTSATPSRAQWELLSNAEVSLGKSVVDENVGPIALLEPFLPEAAVPFAERTEAQTAKLQSWYPRVDWYLTLRRAGITPSFESKRARIA</sequence>
<keyword evidence="9" id="KW-0539">Nucleus</keyword>
<dbReference type="FunFam" id="3.40.50.300:FF:001389">
    <property type="entry name" value="ATP-dependent DNA helicase RecQ"/>
    <property type="match status" value="1"/>
</dbReference>
<dbReference type="GO" id="GO:0005694">
    <property type="term" value="C:chromosome"/>
    <property type="evidence" value="ECO:0007669"/>
    <property type="project" value="TreeGrafter"/>
</dbReference>
<evidence type="ECO:0000256" key="3">
    <source>
        <dbReference type="ARBA" id="ARBA00022801"/>
    </source>
</evidence>
<comment type="similarity">
    <text evidence="1 9">Belongs to the helicase family. RecQ subfamily.</text>
</comment>
<dbReference type="Pfam" id="PF00570">
    <property type="entry name" value="HRDC"/>
    <property type="match status" value="1"/>
</dbReference>
<evidence type="ECO:0000256" key="7">
    <source>
        <dbReference type="ARBA" id="ARBA00023235"/>
    </source>
</evidence>
<dbReference type="Pfam" id="PF16124">
    <property type="entry name" value="RecQ_Zn_bind"/>
    <property type="match status" value="1"/>
</dbReference>
<dbReference type="InterPro" id="IPR027417">
    <property type="entry name" value="P-loop_NTPase"/>
</dbReference>
<dbReference type="CDD" id="cd17920">
    <property type="entry name" value="DEXHc_RecQ"/>
    <property type="match status" value="1"/>
</dbReference>
<feature type="domain" description="Helicase C-terminal" evidence="13">
    <location>
        <begin position="294"/>
        <end position="443"/>
    </location>
</feature>
<keyword evidence="5 9" id="KW-0067">ATP-binding</keyword>
<dbReference type="GO" id="GO:0003677">
    <property type="term" value="F:DNA binding"/>
    <property type="evidence" value="ECO:0007669"/>
    <property type="project" value="UniProtKB-KW"/>
</dbReference>
<dbReference type="SUPFAM" id="SSF47819">
    <property type="entry name" value="HRDC-like"/>
    <property type="match status" value="1"/>
</dbReference>
<dbReference type="NCBIfam" id="TIGR00614">
    <property type="entry name" value="recQ_fam"/>
    <property type="match status" value="1"/>
</dbReference>
<gene>
    <name evidence="14" type="ORF">AB1Y20_022339</name>
</gene>
<feature type="domain" description="HRDC" evidence="11">
    <location>
        <begin position="659"/>
        <end position="739"/>
    </location>
</feature>
<evidence type="ECO:0000256" key="10">
    <source>
        <dbReference type="SAM" id="MobiDB-lite"/>
    </source>
</evidence>
<keyword evidence="2 9" id="KW-0547">Nucleotide-binding</keyword>
<dbReference type="InterPro" id="IPR036388">
    <property type="entry name" value="WH-like_DNA-bd_sf"/>
</dbReference>
<dbReference type="InterPro" id="IPR001650">
    <property type="entry name" value="Helicase_C-like"/>
</dbReference>
<dbReference type="AlphaFoldDB" id="A0AB34JGV9"/>
<evidence type="ECO:0000313" key="15">
    <source>
        <dbReference type="Proteomes" id="UP001515480"/>
    </source>
</evidence>
<evidence type="ECO:0000259" key="11">
    <source>
        <dbReference type="PROSITE" id="PS50967"/>
    </source>
</evidence>
<accession>A0AB34JGV9</accession>
<dbReference type="InterPro" id="IPR011545">
    <property type="entry name" value="DEAD/DEAH_box_helicase_dom"/>
</dbReference>
<dbReference type="InterPro" id="IPR010997">
    <property type="entry name" value="HRDC-like_sf"/>
</dbReference>
<keyword evidence="15" id="KW-1185">Reference proteome</keyword>
<dbReference type="SMART" id="SM00490">
    <property type="entry name" value="HELICc"/>
    <property type="match status" value="1"/>
</dbReference>
<dbReference type="GO" id="GO:0005737">
    <property type="term" value="C:cytoplasm"/>
    <property type="evidence" value="ECO:0007669"/>
    <property type="project" value="TreeGrafter"/>
</dbReference>
<dbReference type="InterPro" id="IPR014001">
    <property type="entry name" value="Helicase_ATP-bd"/>
</dbReference>
<dbReference type="PANTHER" id="PTHR13710:SF120">
    <property type="entry name" value="BIFUNCTIONAL 3'-5' EXONUCLEASE_ATP-DEPENDENT HELICASE WRN"/>
    <property type="match status" value="1"/>
</dbReference>
<evidence type="ECO:0000256" key="1">
    <source>
        <dbReference type="ARBA" id="ARBA00005446"/>
    </source>
</evidence>
<dbReference type="PROSITE" id="PS51192">
    <property type="entry name" value="HELICASE_ATP_BIND_1"/>
    <property type="match status" value="1"/>
</dbReference>
<dbReference type="Gene3D" id="1.10.150.80">
    <property type="entry name" value="HRDC domain"/>
    <property type="match status" value="1"/>
</dbReference>
<dbReference type="SUPFAM" id="SSF52540">
    <property type="entry name" value="P-loop containing nucleoside triphosphate hydrolases"/>
    <property type="match status" value="1"/>
</dbReference>
<name>A0AB34JGV9_PRYPA</name>
<dbReference type="GO" id="GO:0043138">
    <property type="term" value="F:3'-5' DNA helicase activity"/>
    <property type="evidence" value="ECO:0007669"/>
    <property type="project" value="UniProtKB-EC"/>
</dbReference>
<evidence type="ECO:0000256" key="6">
    <source>
        <dbReference type="ARBA" id="ARBA00023125"/>
    </source>
</evidence>
<dbReference type="EC" id="5.6.2.4" evidence="9"/>
<keyword evidence="6" id="KW-0238">DNA-binding</keyword>
<dbReference type="PROSITE" id="PS50967">
    <property type="entry name" value="HRDC"/>
    <property type="match status" value="1"/>
</dbReference>